<dbReference type="PANTHER" id="PTHR42928">
    <property type="entry name" value="TRICARBOXYLATE-BINDING PROTEIN"/>
    <property type="match status" value="1"/>
</dbReference>
<dbReference type="InterPro" id="IPR005064">
    <property type="entry name" value="BUG"/>
</dbReference>
<dbReference type="RefSeq" id="WP_118932619.1">
    <property type="nucleotide sequence ID" value="NZ_CP061008.1"/>
</dbReference>
<dbReference type="Gene3D" id="3.40.190.10">
    <property type="entry name" value="Periplasmic binding protein-like II"/>
    <property type="match status" value="1"/>
</dbReference>
<evidence type="ECO:0000313" key="3">
    <source>
        <dbReference type="Proteomes" id="UP000285324"/>
    </source>
</evidence>
<dbReference type="SUPFAM" id="SSF53850">
    <property type="entry name" value="Periplasmic binding protein-like II"/>
    <property type="match status" value="1"/>
</dbReference>
<dbReference type="PIRSF" id="PIRSF017082">
    <property type="entry name" value="YflP"/>
    <property type="match status" value="1"/>
</dbReference>
<gene>
    <name evidence="2" type="ORF">DY367_12220</name>
</gene>
<dbReference type="PANTHER" id="PTHR42928:SF5">
    <property type="entry name" value="BLR1237 PROTEIN"/>
    <property type="match status" value="1"/>
</dbReference>
<dbReference type="Proteomes" id="UP000285324">
    <property type="component" value="Unassembled WGS sequence"/>
</dbReference>
<comment type="similarity">
    <text evidence="1">Belongs to the UPF0065 (bug) family.</text>
</comment>
<sequence length="325" mass="34606">MNRRHFLEALGATALAAATPLARAQAKYPDQLIKWVVPYPAGGGTDNLARTLAESMRAALGQQIIIDNRPGAATNIGAEQVANAKPDGYTVMSADNGVLAFNEHLFRKLAFSPEKDFTYIGAIGKFPLVLVVNPAFPAADFRAFMERVQAEPGKVDYASVGNGSPHHLAMELFQSRTGVRLTHVPYRGAAPAMQDVMGGQVPVMFLDLASGASIIKAGKVRPLAIGSQARSPLLPEVPTLAELGVPDAEVFAFQGMLGPKGMPAPAVGRLNQELNAALANPAVVKRFAEFGFEPLPGTPDEFRTLARAESARWGEVIRANKISLD</sequence>
<dbReference type="PROSITE" id="PS51318">
    <property type="entry name" value="TAT"/>
    <property type="match status" value="1"/>
</dbReference>
<organism evidence="2 3">
    <name type="scientific">Alcaligenes xylosoxydans xylosoxydans</name>
    <name type="common">Achromobacter xylosoxidans</name>
    <dbReference type="NCBI Taxonomy" id="85698"/>
    <lineage>
        <taxon>Bacteria</taxon>
        <taxon>Pseudomonadati</taxon>
        <taxon>Pseudomonadota</taxon>
        <taxon>Betaproteobacteria</taxon>
        <taxon>Burkholderiales</taxon>
        <taxon>Alcaligenaceae</taxon>
        <taxon>Achromobacter</taxon>
    </lineage>
</organism>
<dbReference type="Gene3D" id="3.40.190.150">
    <property type="entry name" value="Bordetella uptake gene, domain 1"/>
    <property type="match status" value="1"/>
</dbReference>
<dbReference type="CDD" id="cd07012">
    <property type="entry name" value="PBP2_Bug_TTT"/>
    <property type="match status" value="1"/>
</dbReference>
<comment type="caution">
    <text evidence="2">The sequence shown here is derived from an EMBL/GenBank/DDBJ whole genome shotgun (WGS) entry which is preliminary data.</text>
</comment>
<dbReference type="Pfam" id="PF03401">
    <property type="entry name" value="TctC"/>
    <property type="match status" value="1"/>
</dbReference>
<accession>A0A424WE14</accession>
<dbReference type="AlphaFoldDB" id="A0A424WE14"/>
<proteinExistence type="inferred from homology"/>
<dbReference type="EMBL" id="QVXO01000015">
    <property type="protein sequence ID" value="RPJ91506.1"/>
    <property type="molecule type" value="Genomic_DNA"/>
</dbReference>
<name>A0A424WE14_ALCXX</name>
<dbReference type="OrthoDB" id="8678477at2"/>
<evidence type="ECO:0000313" key="2">
    <source>
        <dbReference type="EMBL" id="RPJ91506.1"/>
    </source>
</evidence>
<dbReference type="InterPro" id="IPR042100">
    <property type="entry name" value="Bug_dom1"/>
</dbReference>
<evidence type="ECO:0000256" key="1">
    <source>
        <dbReference type="ARBA" id="ARBA00006987"/>
    </source>
</evidence>
<dbReference type="InterPro" id="IPR006311">
    <property type="entry name" value="TAT_signal"/>
</dbReference>
<protein>
    <submittedName>
        <fullName evidence="2">Tripartite tricarboxylate transporter substrate binding protein</fullName>
    </submittedName>
</protein>
<reference evidence="2 3" key="1">
    <citation type="submission" date="2018-08" db="EMBL/GenBank/DDBJ databases">
        <title>Achromobacter xylosoxidans Genome sequencing and assembly.</title>
        <authorList>
            <person name="Wang R."/>
            <person name="Rensing C."/>
            <person name="Li Y."/>
        </authorList>
    </citation>
    <scope>NUCLEOTIDE SEQUENCE [LARGE SCALE GENOMIC DNA]</scope>
    <source>
        <strain evidence="2 3">GD003A</strain>
    </source>
</reference>